<dbReference type="SUPFAM" id="SSF141072">
    <property type="entry name" value="CalX-like"/>
    <property type="match status" value="1"/>
</dbReference>
<dbReference type="Gene3D" id="2.60.40.2030">
    <property type="match status" value="1"/>
</dbReference>
<proteinExistence type="predicted"/>
<dbReference type="PANTHER" id="PTHR39210:SF1">
    <property type="entry name" value="HEPARIN-SULFATE LYASE"/>
    <property type="match status" value="1"/>
</dbReference>
<dbReference type="Gene3D" id="2.70.98.70">
    <property type="match status" value="1"/>
</dbReference>
<dbReference type="InterPro" id="IPR008929">
    <property type="entry name" value="Chondroitin_lyas"/>
</dbReference>
<gene>
    <name evidence="10" type="ORF">D187_010298</name>
</gene>
<evidence type="ECO:0000256" key="5">
    <source>
        <dbReference type="ARBA" id="ARBA00022837"/>
    </source>
</evidence>
<dbReference type="GO" id="GO:0016829">
    <property type="term" value="F:lyase activity"/>
    <property type="evidence" value="ECO:0007669"/>
    <property type="project" value="UniProtKB-KW"/>
</dbReference>
<dbReference type="OrthoDB" id="9763014at2"/>
<dbReference type="Pfam" id="PF16889">
    <property type="entry name" value="Hepar_II_III_N"/>
    <property type="match status" value="1"/>
</dbReference>
<evidence type="ECO:0000259" key="9">
    <source>
        <dbReference type="SMART" id="SM00237"/>
    </source>
</evidence>
<dbReference type="eggNOG" id="COG2374">
    <property type="taxonomic scope" value="Bacteria"/>
</dbReference>
<reference evidence="10" key="1">
    <citation type="submission" date="2013-05" db="EMBL/GenBank/DDBJ databases">
        <title>Genome assembly of Cystobacter fuscus DSM 2262.</title>
        <authorList>
            <person name="Sharma G."/>
            <person name="Khatri I."/>
            <person name="Kaur C."/>
            <person name="Mayilraj S."/>
            <person name="Subramanian S."/>
        </authorList>
    </citation>
    <scope>NUCLEOTIDE SEQUENCE [LARGE SCALE GENOMIC DNA]</scope>
    <source>
        <strain evidence="10">DSM 2262</strain>
    </source>
</reference>
<evidence type="ECO:0000256" key="2">
    <source>
        <dbReference type="ARBA" id="ARBA00022729"/>
    </source>
</evidence>
<keyword evidence="11" id="KW-1185">Reference proteome</keyword>
<sequence length="1064" mass="112900">MAKYSWLSNLAAVSVFAFGVTARAGVVLNEPFTDGSRSNTSGGDTQGGVWYYDSTTPELSVVNDAGGLGSGNALRLAPTSGFHKLLTFFSPQTLAVAGDTITVTFDYRFPVAPGSSGGGLRVGLLSSGGTRQTADGGSRSDDKNYGFSTNAGGNSGTGTGVAYEGAGDDVLGGSGAGARIGFGTAGDSVASGTKKHSAFLQVTRLTTGALLVQARLDNLGLASGVHAAPVLTYVFDGFALGFGGTDYYPTLLLDNVVVTTSRQNLLDITATQANASEVGLSPGVLTVTRTDTSTASSVPYTVSGTATGGGDYQPLSGTVSFAAGVGSATLTVTPLEDWIAEGNETVNVTLGQVPGAILQTRSATVTLADNTAVTLPSDALFFSKLDLGRPGLDAVRTAVRAGNYTAARASLAAYFRARTTPIFPLSNLTPNTTQINDALAHRYTVVGTTYDFEPEPVTAINWSYNPTSPVNNEWPWQLNRHAWWDDLAQAYKNNPSANEAYLKELLFELKDWITHSPAPATSSNGQAGSRWRTIEVGIRLGGVWPSAFFRVLNAPALTDELLILWLKSFYMQARHLQAYTAGAGNWVAIEQHGLFTMGTIFPEFSEAETWRTLAISRVETMLTNDVFPDGAEVELTPGYHNGVIADVEGIKSLAVLNSVPTSPVFDARLEGMYAYLMWLSEPNRGVPVLNDSWPLTVTGRLANGYASFPARTDFRWMATNGTAGVMPAHTSHLFTNAGQAVMRSGWGPSDSWALLEAGPYGSGHQNEDKLGLSVDGYGQRHILDTGTYDYDASPYRAYSLSSFAQSQPIIDGLNQNRAAQNATEDRIAAPVVWRTSALYDYAAGSYGAEAPEGWGPNRLKPAVTTRHVFFVKPDGWVVIDDFRVLDGGAHTYTGLFHLNDDTAVVDAATQRLTVQINAGEVDPFTRAVSTTTRPSLTITPLRNSGQTLSVVKGQETPTISGWRFEKDTTWKKWPIPTARFDLTTTGDARMAYVLAAAPASSAPRLPTITRAATSAGTYGVTVSFGTPGDERTFLVGLNGARPSWNGVTFASPAAIISSSGAYTW</sequence>
<dbReference type="InterPro" id="IPR031680">
    <property type="entry name" value="Hepar_II_III_N"/>
</dbReference>
<feature type="domain" description="Calx-beta" evidence="9">
    <location>
        <begin position="266"/>
        <end position="351"/>
    </location>
</feature>
<dbReference type="InterPro" id="IPR003644">
    <property type="entry name" value="Calx_beta"/>
</dbReference>
<dbReference type="SMART" id="SM00237">
    <property type="entry name" value="Calx_beta"/>
    <property type="match status" value="1"/>
</dbReference>
<name>S9QK95_CYSF2</name>
<evidence type="ECO:0000256" key="7">
    <source>
        <dbReference type="SAM" id="MobiDB-lite"/>
    </source>
</evidence>
<accession>S9QK95</accession>
<feature type="chain" id="PRO_5004555348" description="Calx-beta domain-containing protein" evidence="8">
    <location>
        <begin position="25"/>
        <end position="1064"/>
    </location>
</feature>
<dbReference type="InterPro" id="IPR038081">
    <property type="entry name" value="CalX-like_sf"/>
</dbReference>
<dbReference type="PANTHER" id="PTHR39210">
    <property type="entry name" value="HEPARIN-SULFATE LYASE"/>
    <property type="match status" value="1"/>
</dbReference>
<dbReference type="Gene3D" id="1.50.10.100">
    <property type="entry name" value="Chondroitin AC/alginate lyase"/>
    <property type="match status" value="1"/>
</dbReference>
<dbReference type="InterPro" id="IPR012480">
    <property type="entry name" value="Hepar_II_III_C"/>
</dbReference>
<dbReference type="Pfam" id="PF07940">
    <property type="entry name" value="Hepar_II_III_C"/>
    <property type="match status" value="1"/>
</dbReference>
<dbReference type="GO" id="GO:0007154">
    <property type="term" value="P:cell communication"/>
    <property type="evidence" value="ECO:0007669"/>
    <property type="project" value="InterPro"/>
</dbReference>
<keyword evidence="2 8" id="KW-0732">Signal</keyword>
<keyword evidence="6" id="KW-0456">Lyase</keyword>
<evidence type="ECO:0000313" key="11">
    <source>
        <dbReference type="Proteomes" id="UP000011682"/>
    </source>
</evidence>
<dbReference type="eggNOG" id="COG5434">
    <property type="taxonomic scope" value="Bacteria"/>
</dbReference>
<evidence type="ECO:0000256" key="3">
    <source>
        <dbReference type="ARBA" id="ARBA00022737"/>
    </source>
</evidence>
<comment type="caution">
    <text evidence="10">The sequence shown here is derived from an EMBL/GenBank/DDBJ whole genome shotgun (WGS) entry which is preliminary data.</text>
</comment>
<feature type="region of interest" description="Disordered" evidence="7">
    <location>
        <begin position="122"/>
        <end position="151"/>
    </location>
</feature>
<evidence type="ECO:0000256" key="8">
    <source>
        <dbReference type="SAM" id="SignalP"/>
    </source>
</evidence>
<evidence type="ECO:0000313" key="10">
    <source>
        <dbReference type="EMBL" id="EPX61679.1"/>
    </source>
</evidence>
<comment type="subcellular location">
    <subcellularLocation>
        <location evidence="1">Periplasm</location>
    </subcellularLocation>
</comment>
<dbReference type="Pfam" id="PF03160">
    <property type="entry name" value="Calx-beta"/>
    <property type="match status" value="1"/>
</dbReference>
<dbReference type="GO" id="GO:0042597">
    <property type="term" value="C:periplasmic space"/>
    <property type="evidence" value="ECO:0007669"/>
    <property type="project" value="UniProtKB-SubCell"/>
</dbReference>
<dbReference type="SUPFAM" id="SSF48230">
    <property type="entry name" value="Chondroitin AC/alginate lyase"/>
    <property type="match status" value="1"/>
</dbReference>
<feature type="signal peptide" evidence="8">
    <location>
        <begin position="1"/>
        <end position="24"/>
    </location>
</feature>
<dbReference type="Proteomes" id="UP000011682">
    <property type="component" value="Unassembled WGS sequence"/>
</dbReference>
<dbReference type="RefSeq" id="WP_002628639.1">
    <property type="nucleotide sequence ID" value="NZ_ANAH02000009.1"/>
</dbReference>
<keyword evidence="5" id="KW-0106">Calcium</keyword>
<dbReference type="GO" id="GO:0016020">
    <property type="term" value="C:membrane"/>
    <property type="evidence" value="ECO:0007669"/>
    <property type="project" value="InterPro"/>
</dbReference>
<dbReference type="AlphaFoldDB" id="S9QK95"/>
<protein>
    <recommendedName>
        <fullName evidence="9">Calx-beta domain-containing protein</fullName>
    </recommendedName>
</protein>
<dbReference type="EMBL" id="ANAH02000009">
    <property type="protein sequence ID" value="EPX61679.1"/>
    <property type="molecule type" value="Genomic_DNA"/>
</dbReference>
<keyword evidence="4" id="KW-0574">Periplasm</keyword>
<keyword evidence="3" id="KW-0677">Repeat</keyword>
<evidence type="ECO:0000256" key="4">
    <source>
        <dbReference type="ARBA" id="ARBA00022764"/>
    </source>
</evidence>
<organism evidence="10 11">
    <name type="scientific">Cystobacter fuscus (strain ATCC 25194 / DSM 2262 / NBRC 100088 / M29)</name>
    <dbReference type="NCBI Taxonomy" id="1242864"/>
    <lineage>
        <taxon>Bacteria</taxon>
        <taxon>Pseudomonadati</taxon>
        <taxon>Myxococcota</taxon>
        <taxon>Myxococcia</taxon>
        <taxon>Myxococcales</taxon>
        <taxon>Cystobacterineae</taxon>
        <taxon>Archangiaceae</taxon>
        <taxon>Cystobacter</taxon>
    </lineage>
</organism>
<evidence type="ECO:0000256" key="6">
    <source>
        <dbReference type="ARBA" id="ARBA00023239"/>
    </source>
</evidence>
<evidence type="ECO:0000256" key="1">
    <source>
        <dbReference type="ARBA" id="ARBA00004418"/>
    </source>
</evidence>